<gene>
    <name evidence="2" type="ORF">NDK43_12250</name>
</gene>
<keyword evidence="3" id="KW-1185">Reference proteome</keyword>
<organism evidence="2 3">
    <name type="scientific">Neobacillus pocheonensis</name>
    <dbReference type="NCBI Taxonomy" id="363869"/>
    <lineage>
        <taxon>Bacteria</taxon>
        <taxon>Bacillati</taxon>
        <taxon>Bacillota</taxon>
        <taxon>Bacilli</taxon>
        <taxon>Bacillales</taxon>
        <taxon>Bacillaceae</taxon>
        <taxon>Neobacillus</taxon>
    </lineage>
</organism>
<proteinExistence type="predicted"/>
<feature type="domain" description="HipA-like kinase" evidence="1">
    <location>
        <begin position="7"/>
        <end position="228"/>
    </location>
</feature>
<comment type="caution">
    <text evidence="2">The sequence shown here is derived from an EMBL/GenBank/DDBJ whole genome shotgun (WGS) entry which is preliminary data.</text>
</comment>
<dbReference type="InterPro" id="IPR046748">
    <property type="entry name" value="HipA_2"/>
</dbReference>
<evidence type="ECO:0000259" key="1">
    <source>
        <dbReference type="Pfam" id="PF20613"/>
    </source>
</evidence>
<dbReference type="Proteomes" id="UP001523262">
    <property type="component" value="Unassembled WGS sequence"/>
</dbReference>
<dbReference type="Pfam" id="PF20613">
    <property type="entry name" value="HipA_2"/>
    <property type="match status" value="1"/>
</dbReference>
<reference evidence="2 3" key="1">
    <citation type="submission" date="2022-06" db="EMBL/GenBank/DDBJ databases">
        <authorList>
            <person name="Jeon C.O."/>
        </authorList>
    </citation>
    <scope>NUCLEOTIDE SEQUENCE [LARGE SCALE GENOMIC DNA]</scope>
    <source>
        <strain evidence="2 3">KCTC 13943</strain>
    </source>
</reference>
<protein>
    <recommendedName>
        <fullName evidence="1">HipA-like kinase domain-containing protein</fullName>
    </recommendedName>
</protein>
<accession>A0ABT0WBP2</accession>
<name>A0ABT0WBP2_9BACI</name>
<sequence length="262" mass="30320">MTVYATEYIRDVEEGEMYAQLFRCNDGNIYVVKVMSNPRGRRALFNELVSYQLGGLLNLPIAKGQIIVFSKDIFNDPYLLDEMGIQEGPHFGSLFIKNASSFSLDKLPFCENISMLPEMIVFDHWITNFDRWSEPQNLLVVGKEQYKLVLIDHAHAFNGPDWTIGSLIYWTKNTDIIWGGIYQEFVPFIDNEDPFALALKKLEAITNEEIAAAFGKNLPSEWQVSKEEVKTLLFHLILRKKMIRKMMADLKDYFPIWSSSNR</sequence>
<evidence type="ECO:0000313" key="2">
    <source>
        <dbReference type="EMBL" id="MCM2533018.1"/>
    </source>
</evidence>
<dbReference type="EMBL" id="JAMQCR010000001">
    <property type="protein sequence ID" value="MCM2533018.1"/>
    <property type="molecule type" value="Genomic_DNA"/>
</dbReference>
<evidence type="ECO:0000313" key="3">
    <source>
        <dbReference type="Proteomes" id="UP001523262"/>
    </source>
</evidence>